<evidence type="ECO:0000313" key="2">
    <source>
        <dbReference type="Proteomes" id="UP000053881"/>
    </source>
</evidence>
<gene>
    <name evidence="1" type="ORF">ACA29_13210</name>
</gene>
<proteinExistence type="predicted"/>
<reference evidence="1 2" key="1">
    <citation type="submission" date="2015-06" db="EMBL/GenBank/DDBJ databases">
        <title>Genome sequencing project of Bacillus galactosidilyticus PL133.</title>
        <authorList>
            <person name="Gaiero J."/>
            <person name="Nicol R."/>
            <person name="Habash M."/>
        </authorList>
    </citation>
    <scope>NUCLEOTIDE SEQUENCE [LARGE SCALE GENOMIC DNA]</scope>
    <source>
        <strain evidence="1 2">PL133</strain>
    </source>
</reference>
<dbReference type="PATRIC" id="fig|217031.4.peg.4414"/>
<protein>
    <submittedName>
        <fullName evidence="1">Uncharacterized protein</fullName>
    </submittedName>
</protein>
<organism evidence="1 2">
    <name type="scientific">Lederbergia galactosidilytica</name>
    <dbReference type="NCBI Taxonomy" id="217031"/>
    <lineage>
        <taxon>Bacteria</taxon>
        <taxon>Bacillati</taxon>
        <taxon>Bacillota</taxon>
        <taxon>Bacilli</taxon>
        <taxon>Bacillales</taxon>
        <taxon>Bacillaceae</taxon>
        <taxon>Lederbergia</taxon>
    </lineage>
</organism>
<dbReference type="Proteomes" id="UP000053881">
    <property type="component" value="Unassembled WGS sequence"/>
</dbReference>
<sequence>MPTIGNGSVIEGEYIRKKVGRKGISKNSTCSRMRSFQGKVPKQFLLRSYKFEKPEQLQFDIKVGFITIF</sequence>
<dbReference type="EMBL" id="LGPB01000103">
    <property type="protein sequence ID" value="KRG12003.1"/>
    <property type="molecule type" value="Genomic_DNA"/>
</dbReference>
<accession>A0A0Q9Y8R0</accession>
<dbReference type="AlphaFoldDB" id="A0A0Q9Y8R0"/>
<comment type="caution">
    <text evidence="1">The sequence shown here is derived from an EMBL/GenBank/DDBJ whole genome shotgun (WGS) entry which is preliminary data.</text>
</comment>
<name>A0A0Q9Y8R0_9BACI</name>
<evidence type="ECO:0000313" key="1">
    <source>
        <dbReference type="EMBL" id="KRG12003.1"/>
    </source>
</evidence>